<feature type="compositionally biased region" description="Polar residues" evidence="1">
    <location>
        <begin position="1"/>
        <end position="16"/>
    </location>
</feature>
<gene>
    <name evidence="2" type="ORF">N8I77_007619</name>
</gene>
<accession>A0AAD9SDE4</accession>
<feature type="compositionally biased region" description="Basic and acidic residues" evidence="1">
    <location>
        <begin position="33"/>
        <end position="47"/>
    </location>
</feature>
<evidence type="ECO:0000313" key="2">
    <source>
        <dbReference type="EMBL" id="KAK2604710.1"/>
    </source>
</evidence>
<dbReference type="AlphaFoldDB" id="A0AAD9SDE4"/>
<evidence type="ECO:0000313" key="3">
    <source>
        <dbReference type="Proteomes" id="UP001265746"/>
    </source>
</evidence>
<feature type="region of interest" description="Disordered" evidence="1">
    <location>
        <begin position="1"/>
        <end position="54"/>
    </location>
</feature>
<protein>
    <submittedName>
        <fullName evidence="2">Uncharacterized protein</fullName>
    </submittedName>
</protein>
<proteinExistence type="predicted"/>
<dbReference type="EMBL" id="JAUJFL010000004">
    <property type="protein sequence ID" value="KAK2604710.1"/>
    <property type="molecule type" value="Genomic_DNA"/>
</dbReference>
<dbReference type="Proteomes" id="UP001265746">
    <property type="component" value="Unassembled WGS sequence"/>
</dbReference>
<organism evidence="2 3">
    <name type="scientific">Phomopsis amygdali</name>
    <name type="common">Fusicoccum amygdali</name>
    <dbReference type="NCBI Taxonomy" id="1214568"/>
    <lineage>
        <taxon>Eukaryota</taxon>
        <taxon>Fungi</taxon>
        <taxon>Dikarya</taxon>
        <taxon>Ascomycota</taxon>
        <taxon>Pezizomycotina</taxon>
        <taxon>Sordariomycetes</taxon>
        <taxon>Sordariomycetidae</taxon>
        <taxon>Diaporthales</taxon>
        <taxon>Diaporthaceae</taxon>
        <taxon>Diaporthe</taxon>
    </lineage>
</organism>
<reference evidence="2" key="1">
    <citation type="submission" date="2023-06" db="EMBL/GenBank/DDBJ databases">
        <authorList>
            <person name="Noh H."/>
        </authorList>
    </citation>
    <scope>NUCLEOTIDE SEQUENCE</scope>
    <source>
        <strain evidence="2">DUCC20226</strain>
    </source>
</reference>
<name>A0AAD9SDE4_PHOAM</name>
<evidence type="ECO:0000256" key="1">
    <source>
        <dbReference type="SAM" id="MobiDB-lite"/>
    </source>
</evidence>
<sequence>MPQTPSRDSPTKTASLSIEVEDMATPDATDTTSHSDKVDGQDLRTDDLPTASPPQIAATSAHWQNTLEELLRFPGMDPHMRLFRPGNPVGEIAFALGVTDSDYTIIENDWVAIANRVFEIQTCCLMLAKQVDFDIAADGWITWDVTSEWCDRVLQELQSKGFRTTCTALVPFVLRVYLRSKSWIRNRQPRGRQRHKQIMETLEPDECAVIKQCSMVAKGFSSGMYEPSSATVTHPPFIRIFHNTSLRALQPATDA</sequence>
<keyword evidence="3" id="KW-1185">Reference proteome</keyword>
<comment type="caution">
    <text evidence="2">The sequence shown here is derived from an EMBL/GenBank/DDBJ whole genome shotgun (WGS) entry which is preliminary data.</text>
</comment>